<keyword evidence="3" id="KW-0520">NAD</keyword>
<evidence type="ECO:0000256" key="3">
    <source>
        <dbReference type="ARBA" id="ARBA00023027"/>
    </source>
</evidence>
<dbReference type="InterPro" id="IPR012394">
    <property type="entry name" value="Aldehyde_DH_NAD(P)"/>
</dbReference>
<dbReference type="EMBL" id="FNDI01000064">
    <property type="protein sequence ID" value="SDJ56617.1"/>
    <property type="molecule type" value="Genomic_DNA"/>
</dbReference>
<dbReference type="PROSITE" id="PS00687">
    <property type="entry name" value="ALDEHYDE_DEHYDR_GLU"/>
    <property type="match status" value="1"/>
</dbReference>
<dbReference type="InterPro" id="IPR016162">
    <property type="entry name" value="Ald_DH_N"/>
</dbReference>
<evidence type="ECO:0000313" key="9">
    <source>
        <dbReference type="EMBL" id="SDJ56617.1"/>
    </source>
</evidence>
<name>A0A7Z7BM66_9BURK</name>
<dbReference type="InterPro" id="IPR016160">
    <property type="entry name" value="Ald_DH_CS_CYS"/>
</dbReference>
<keyword evidence="2 4" id="KW-0560">Oxidoreductase</keyword>
<feature type="active site" evidence="5 6">
    <location>
        <position position="224"/>
    </location>
</feature>
<comment type="caution">
    <text evidence="9">The sequence shown here is derived from an EMBL/GenBank/DDBJ whole genome shotgun (WGS) entry which is preliminary data.</text>
</comment>
<dbReference type="PANTHER" id="PTHR43570:SF20">
    <property type="entry name" value="ALDEHYDE DEHYDROGENASE ALDX-RELATED"/>
    <property type="match status" value="1"/>
</dbReference>
<dbReference type="InterPro" id="IPR016161">
    <property type="entry name" value="Ald_DH/histidinol_DH"/>
</dbReference>
<evidence type="ECO:0000256" key="4">
    <source>
        <dbReference type="PIRNR" id="PIRNR036492"/>
    </source>
</evidence>
<comment type="similarity">
    <text evidence="1 4 7">Belongs to the aldehyde dehydrogenase family.</text>
</comment>
<dbReference type="PANTHER" id="PTHR43570">
    <property type="entry name" value="ALDEHYDE DEHYDROGENASE"/>
    <property type="match status" value="1"/>
</dbReference>
<dbReference type="GO" id="GO:0006081">
    <property type="term" value="P:aldehyde metabolic process"/>
    <property type="evidence" value="ECO:0007669"/>
    <property type="project" value="InterPro"/>
</dbReference>
<dbReference type="InterPro" id="IPR015590">
    <property type="entry name" value="Aldehyde_DH_dom"/>
</dbReference>
<dbReference type="GO" id="GO:0005737">
    <property type="term" value="C:cytoplasm"/>
    <property type="evidence" value="ECO:0007669"/>
    <property type="project" value="TreeGrafter"/>
</dbReference>
<sequence>MNASLDPAIATQSKGEMHSLFEQQRAAVARIGSPSFEQRVAALDALANMVKTHRHELVQAISSDFGNRAKEETELGELMPILNGIKHVRKHLKSWMRPERRKVGIAFRPASAQILYQPLGVVGILAPWNYPLTLTLAPLTEALAAGNCVMVKPSELTPRTAALLQKLIAATFSADQVTVVTGGPEIAANFCALPFDHLLFTGSTRVGKHVMAAAAPNLTPVTLELGGKSPVVLCRGYPLKKAARIVAIGKFFNAGQTCVAPDYMLVPRELVDTFAETILDVAQELYPSIAGNRNYTSIVSDQHCNRLMCMIQEARERGATIRQLSGAGAIAERKIPPTVITGISAESAVMQEEIFGPLLPVIPYDTLDDAIAFINRRPKPLALYCFSIRSTDVESLLARTRSGGVTINGTMLHATQEDLPFGGVGESGMGAYHGRDGFVRLSQARGVMKLSRFNMSDRIAAPYGRMTRFVVRLMLGK</sequence>
<dbReference type="GO" id="GO:0004029">
    <property type="term" value="F:aldehyde dehydrogenase (NAD+) activity"/>
    <property type="evidence" value="ECO:0007669"/>
    <property type="project" value="TreeGrafter"/>
</dbReference>
<proteinExistence type="inferred from homology"/>
<keyword evidence="10" id="KW-1185">Reference proteome</keyword>
<evidence type="ECO:0000259" key="8">
    <source>
        <dbReference type="Pfam" id="PF00171"/>
    </source>
</evidence>
<dbReference type="Pfam" id="PF00171">
    <property type="entry name" value="Aldedh"/>
    <property type="match status" value="1"/>
</dbReference>
<reference evidence="9" key="1">
    <citation type="submission" date="2016-10" db="EMBL/GenBank/DDBJ databases">
        <authorList>
            <person name="Varghese N."/>
            <person name="Submissions S."/>
        </authorList>
    </citation>
    <scope>NUCLEOTIDE SEQUENCE [LARGE SCALE GENOMIC DNA]</scope>
    <source>
        <strain evidence="9">YR281</strain>
    </source>
</reference>
<dbReference type="InterPro" id="IPR016163">
    <property type="entry name" value="Ald_DH_C"/>
</dbReference>
<evidence type="ECO:0000256" key="6">
    <source>
        <dbReference type="PROSITE-ProRule" id="PRU10007"/>
    </source>
</evidence>
<feature type="active site" evidence="5">
    <location>
        <position position="258"/>
    </location>
</feature>
<organism evidence="9 10">
    <name type="scientific">Paraburkholderia steynii</name>
    <dbReference type="NCBI Taxonomy" id="1245441"/>
    <lineage>
        <taxon>Bacteria</taxon>
        <taxon>Pseudomonadati</taxon>
        <taxon>Pseudomonadota</taxon>
        <taxon>Betaproteobacteria</taxon>
        <taxon>Burkholderiales</taxon>
        <taxon>Burkholderiaceae</taxon>
        <taxon>Paraburkholderia</taxon>
    </lineage>
</organism>
<accession>A0A7Z7BM66</accession>
<evidence type="ECO:0000256" key="7">
    <source>
        <dbReference type="RuleBase" id="RU003345"/>
    </source>
</evidence>
<evidence type="ECO:0000256" key="2">
    <source>
        <dbReference type="ARBA" id="ARBA00023002"/>
    </source>
</evidence>
<dbReference type="Gene3D" id="3.40.309.10">
    <property type="entry name" value="Aldehyde Dehydrogenase, Chain A, domain 2"/>
    <property type="match status" value="1"/>
</dbReference>
<evidence type="ECO:0000256" key="5">
    <source>
        <dbReference type="PIRSR" id="PIRSR036492-1"/>
    </source>
</evidence>
<dbReference type="InterPro" id="IPR029510">
    <property type="entry name" value="Ald_DH_CS_GLU"/>
</dbReference>
<evidence type="ECO:0000256" key="1">
    <source>
        <dbReference type="ARBA" id="ARBA00009986"/>
    </source>
</evidence>
<dbReference type="PIRSF" id="PIRSF036492">
    <property type="entry name" value="ALDH"/>
    <property type="match status" value="1"/>
</dbReference>
<dbReference type="FunFam" id="3.40.605.10:FF:000004">
    <property type="entry name" value="Aldehyde dehydrogenase"/>
    <property type="match status" value="1"/>
</dbReference>
<gene>
    <name evidence="9" type="ORF">SAMN04487926_16417</name>
</gene>
<evidence type="ECO:0000313" key="10">
    <source>
        <dbReference type="Proteomes" id="UP000198900"/>
    </source>
</evidence>
<dbReference type="Proteomes" id="UP000198900">
    <property type="component" value="Unassembled WGS sequence"/>
</dbReference>
<feature type="domain" description="Aldehyde dehydrogenase" evidence="8">
    <location>
        <begin position="12"/>
        <end position="444"/>
    </location>
</feature>
<dbReference type="RefSeq" id="WP_091790641.1">
    <property type="nucleotide sequence ID" value="NZ_FNDI01000064.1"/>
</dbReference>
<dbReference type="CDD" id="cd07133">
    <property type="entry name" value="ALDH_CALDH_CalB"/>
    <property type="match status" value="1"/>
</dbReference>
<dbReference type="AlphaFoldDB" id="A0A7Z7BM66"/>
<dbReference type="PROSITE" id="PS00070">
    <property type="entry name" value="ALDEHYDE_DEHYDR_CYS"/>
    <property type="match status" value="1"/>
</dbReference>
<dbReference type="SUPFAM" id="SSF53720">
    <property type="entry name" value="ALDH-like"/>
    <property type="match status" value="1"/>
</dbReference>
<protein>
    <recommendedName>
        <fullName evidence="4">Aldehyde dehydrogenase</fullName>
    </recommendedName>
</protein>
<dbReference type="Gene3D" id="3.40.605.10">
    <property type="entry name" value="Aldehyde Dehydrogenase, Chain A, domain 1"/>
    <property type="match status" value="1"/>
</dbReference>